<accession>A0ABT7CKE2</accession>
<name>A0ABT7CKE2_9BACT</name>
<evidence type="ECO:0000313" key="2">
    <source>
        <dbReference type="Proteomes" id="UP001228581"/>
    </source>
</evidence>
<proteinExistence type="predicted"/>
<protein>
    <submittedName>
        <fullName evidence="1">Phage virion morphogenesis protein</fullName>
    </submittedName>
</protein>
<keyword evidence="2" id="KW-1185">Reference proteome</keyword>
<reference evidence="1 2" key="1">
    <citation type="submission" date="2023-05" db="EMBL/GenBank/DDBJ databases">
        <authorList>
            <person name="Zhang X."/>
        </authorList>
    </citation>
    <scope>NUCLEOTIDE SEQUENCE [LARGE SCALE GENOMIC DNA]</scope>
    <source>
        <strain evidence="1 2">DM2B3-1</strain>
    </source>
</reference>
<evidence type="ECO:0000313" key="1">
    <source>
        <dbReference type="EMBL" id="MDJ1494172.1"/>
    </source>
</evidence>
<dbReference type="RefSeq" id="WP_313997101.1">
    <property type="nucleotide sequence ID" value="NZ_JASJOT010000008.1"/>
</dbReference>
<dbReference type="EMBL" id="JASJOT010000008">
    <property type="protein sequence ID" value="MDJ1494172.1"/>
    <property type="molecule type" value="Genomic_DNA"/>
</dbReference>
<organism evidence="1 2">
    <name type="scientific">Xanthocytophaga flava</name>
    <dbReference type="NCBI Taxonomy" id="3048013"/>
    <lineage>
        <taxon>Bacteria</taxon>
        <taxon>Pseudomonadati</taxon>
        <taxon>Bacteroidota</taxon>
        <taxon>Cytophagia</taxon>
        <taxon>Cytophagales</taxon>
        <taxon>Rhodocytophagaceae</taxon>
        <taxon>Xanthocytophaga</taxon>
    </lineage>
</organism>
<dbReference type="NCBIfam" id="TIGR01635">
    <property type="entry name" value="tail_comp_S"/>
    <property type="match status" value="1"/>
</dbReference>
<comment type="caution">
    <text evidence="1">The sequence shown here is derived from an EMBL/GenBank/DDBJ whole genome shotgun (WGS) entry which is preliminary data.</text>
</comment>
<dbReference type="Proteomes" id="UP001228581">
    <property type="component" value="Unassembled WGS sequence"/>
</dbReference>
<gene>
    <name evidence="1" type="ORF">QNI19_14610</name>
</gene>
<sequence>MANNPFLTLKQKLNKTLNNLPKKVGVLAVNHFQDNFRKQGFDGKPWKEVKRRLPIGYKTGRRSSKVRYRKGADRTRGILIGKGRLRRDIKLTLVTSDKVVISSSVPYAAVHNLGLKAGRGAGFQMPQRQFMGNTKELTQDIENLITKEISGAFK</sequence>
<dbReference type="InterPro" id="IPR006522">
    <property type="entry name" value="Phage_virion_morphogenesis"/>
</dbReference>
<dbReference type="Pfam" id="PF05069">
    <property type="entry name" value="Phage_tail_S"/>
    <property type="match status" value="1"/>
</dbReference>